<feature type="region of interest" description="Disordered" evidence="1">
    <location>
        <begin position="35"/>
        <end position="84"/>
    </location>
</feature>
<proteinExistence type="predicted"/>
<dbReference type="EMBL" id="BMAO01020301">
    <property type="protein sequence ID" value="GFQ66421.1"/>
    <property type="molecule type" value="Genomic_DNA"/>
</dbReference>
<protein>
    <submittedName>
        <fullName evidence="2">Uncharacterized protein</fullName>
    </submittedName>
</protein>
<gene>
    <name evidence="2" type="ORF">TNCT_534221</name>
</gene>
<sequence length="84" mass="9662">MDGHEVKSSQEHDDSLMITDPPLVANGTTLLLHHLKRPTSTSGNSKSWYDTNKIPKRMYRHRNVRSPRHRSGPPGIPHQRERLC</sequence>
<dbReference type="AlphaFoldDB" id="A0A8X6K9R3"/>
<feature type="compositionally biased region" description="Polar residues" evidence="1">
    <location>
        <begin position="38"/>
        <end position="50"/>
    </location>
</feature>
<comment type="caution">
    <text evidence="2">The sequence shown here is derived from an EMBL/GenBank/DDBJ whole genome shotgun (WGS) entry which is preliminary data.</text>
</comment>
<evidence type="ECO:0000256" key="1">
    <source>
        <dbReference type="SAM" id="MobiDB-lite"/>
    </source>
</evidence>
<feature type="compositionally biased region" description="Basic residues" evidence="1">
    <location>
        <begin position="54"/>
        <end position="71"/>
    </location>
</feature>
<name>A0A8X6K9R3_TRICU</name>
<organism evidence="2 3">
    <name type="scientific">Trichonephila clavata</name>
    <name type="common">Joro spider</name>
    <name type="synonym">Nephila clavata</name>
    <dbReference type="NCBI Taxonomy" id="2740835"/>
    <lineage>
        <taxon>Eukaryota</taxon>
        <taxon>Metazoa</taxon>
        <taxon>Ecdysozoa</taxon>
        <taxon>Arthropoda</taxon>
        <taxon>Chelicerata</taxon>
        <taxon>Arachnida</taxon>
        <taxon>Araneae</taxon>
        <taxon>Araneomorphae</taxon>
        <taxon>Entelegynae</taxon>
        <taxon>Araneoidea</taxon>
        <taxon>Nephilidae</taxon>
        <taxon>Trichonephila</taxon>
    </lineage>
</organism>
<reference evidence="2" key="1">
    <citation type="submission" date="2020-07" db="EMBL/GenBank/DDBJ databases">
        <title>Multicomponent nature underlies the extraordinary mechanical properties of spider dragline silk.</title>
        <authorList>
            <person name="Kono N."/>
            <person name="Nakamura H."/>
            <person name="Mori M."/>
            <person name="Yoshida Y."/>
            <person name="Ohtoshi R."/>
            <person name="Malay A.D."/>
            <person name="Moran D.A.P."/>
            <person name="Tomita M."/>
            <person name="Numata K."/>
            <person name="Arakawa K."/>
        </authorList>
    </citation>
    <scope>NUCLEOTIDE SEQUENCE</scope>
</reference>
<accession>A0A8X6K9R3</accession>
<keyword evidence="3" id="KW-1185">Reference proteome</keyword>
<feature type="compositionally biased region" description="Basic and acidic residues" evidence="1">
    <location>
        <begin position="1"/>
        <end position="15"/>
    </location>
</feature>
<evidence type="ECO:0000313" key="2">
    <source>
        <dbReference type="EMBL" id="GFQ66421.1"/>
    </source>
</evidence>
<evidence type="ECO:0000313" key="3">
    <source>
        <dbReference type="Proteomes" id="UP000887116"/>
    </source>
</evidence>
<feature type="region of interest" description="Disordered" evidence="1">
    <location>
        <begin position="1"/>
        <end position="21"/>
    </location>
</feature>
<dbReference type="Proteomes" id="UP000887116">
    <property type="component" value="Unassembled WGS sequence"/>
</dbReference>